<feature type="transmembrane region" description="Helical" evidence="1">
    <location>
        <begin position="30"/>
        <end position="53"/>
    </location>
</feature>
<proteinExistence type="predicted"/>
<keyword evidence="4" id="KW-1185">Reference proteome</keyword>
<dbReference type="Proteomes" id="UP001597296">
    <property type="component" value="Unassembled WGS sequence"/>
</dbReference>
<feature type="transmembrane region" description="Helical" evidence="1">
    <location>
        <begin position="157"/>
        <end position="176"/>
    </location>
</feature>
<sequence>MGLTGGTVCSGIAAGAFALAALTDLARRRIANRLVGLAAAAWVGAALAGGLGIDPPDGIAPGGWPAAAAALATGLAAFLAMLACYRFGWVGGGDVKLAGVVLLWAGPALAPAALTVIALSGLALTLTMLATRPLRRRTGGPAAPRGMLAALDDRRGVPYGVPLALGGLAVTLPPWLGLLKG</sequence>
<evidence type="ECO:0000313" key="3">
    <source>
        <dbReference type="EMBL" id="MFD2234516.1"/>
    </source>
</evidence>
<reference evidence="4" key="1">
    <citation type="journal article" date="2019" name="Int. J. Syst. Evol. Microbiol.">
        <title>The Global Catalogue of Microorganisms (GCM) 10K type strain sequencing project: providing services to taxonomists for standard genome sequencing and annotation.</title>
        <authorList>
            <consortium name="The Broad Institute Genomics Platform"/>
            <consortium name="The Broad Institute Genome Sequencing Center for Infectious Disease"/>
            <person name="Wu L."/>
            <person name="Ma J."/>
        </authorList>
    </citation>
    <scope>NUCLEOTIDE SEQUENCE [LARGE SCALE GENOMIC DNA]</scope>
    <source>
        <strain evidence="4">KCTC 15012</strain>
    </source>
</reference>
<evidence type="ECO:0000256" key="1">
    <source>
        <dbReference type="SAM" id="Phobius"/>
    </source>
</evidence>
<organism evidence="3 4">
    <name type="scientific">Phaeospirillum tilakii</name>
    <dbReference type="NCBI Taxonomy" id="741673"/>
    <lineage>
        <taxon>Bacteria</taxon>
        <taxon>Pseudomonadati</taxon>
        <taxon>Pseudomonadota</taxon>
        <taxon>Alphaproteobacteria</taxon>
        <taxon>Rhodospirillales</taxon>
        <taxon>Rhodospirillaceae</taxon>
        <taxon>Phaeospirillum</taxon>
    </lineage>
</organism>
<dbReference type="RefSeq" id="WP_377316809.1">
    <property type="nucleotide sequence ID" value="NZ_JBHUIY010000023.1"/>
</dbReference>
<name>A0ABW5CE58_9PROT</name>
<feature type="transmembrane region" description="Helical" evidence="1">
    <location>
        <begin position="65"/>
        <end position="88"/>
    </location>
</feature>
<protein>
    <submittedName>
        <fullName evidence="3">Prepilin peptidase</fullName>
        <ecNumber evidence="3">3.4.23.43</ecNumber>
    </submittedName>
</protein>
<comment type="caution">
    <text evidence="3">The sequence shown here is derived from an EMBL/GenBank/DDBJ whole genome shotgun (WGS) entry which is preliminary data.</text>
</comment>
<keyword evidence="1" id="KW-0472">Membrane</keyword>
<dbReference type="Gene3D" id="1.20.120.1220">
    <property type="match status" value="1"/>
</dbReference>
<keyword evidence="1" id="KW-1133">Transmembrane helix</keyword>
<feature type="domain" description="Prepilin type IV endopeptidase peptidase" evidence="2">
    <location>
        <begin position="14"/>
        <end position="125"/>
    </location>
</feature>
<keyword evidence="1" id="KW-0812">Transmembrane</keyword>
<dbReference type="EC" id="3.4.23.43" evidence="3"/>
<dbReference type="InterPro" id="IPR000045">
    <property type="entry name" value="Prepilin_IV_endopep_pep"/>
</dbReference>
<dbReference type="EMBL" id="JBHUIY010000023">
    <property type="protein sequence ID" value="MFD2234516.1"/>
    <property type="molecule type" value="Genomic_DNA"/>
</dbReference>
<evidence type="ECO:0000259" key="2">
    <source>
        <dbReference type="Pfam" id="PF01478"/>
    </source>
</evidence>
<keyword evidence="3" id="KW-0378">Hydrolase</keyword>
<gene>
    <name evidence="3" type="ORF">ACFSNB_11930</name>
</gene>
<dbReference type="GO" id="GO:0004190">
    <property type="term" value="F:aspartic-type endopeptidase activity"/>
    <property type="evidence" value="ECO:0007669"/>
    <property type="project" value="UniProtKB-EC"/>
</dbReference>
<dbReference type="Pfam" id="PF01478">
    <property type="entry name" value="Peptidase_A24"/>
    <property type="match status" value="1"/>
</dbReference>
<feature type="transmembrane region" description="Helical" evidence="1">
    <location>
        <begin position="108"/>
        <end position="129"/>
    </location>
</feature>
<evidence type="ECO:0000313" key="4">
    <source>
        <dbReference type="Proteomes" id="UP001597296"/>
    </source>
</evidence>
<accession>A0ABW5CE58</accession>